<evidence type="ECO:0000256" key="2">
    <source>
        <dbReference type="ARBA" id="ARBA00005884"/>
    </source>
</evidence>
<evidence type="ECO:0000256" key="4">
    <source>
        <dbReference type="ARBA" id="ARBA00022679"/>
    </source>
</evidence>
<evidence type="ECO:0000259" key="13">
    <source>
        <dbReference type="PROSITE" id="PS50089"/>
    </source>
</evidence>
<dbReference type="InterPro" id="IPR047564">
    <property type="entry name" value="Rcat_RBR_ANKIB1"/>
</dbReference>
<evidence type="ECO:0000256" key="6">
    <source>
        <dbReference type="ARBA" id="ARBA00022737"/>
    </source>
</evidence>
<dbReference type="GO" id="GO:0016567">
    <property type="term" value="P:protein ubiquitination"/>
    <property type="evidence" value="ECO:0007669"/>
    <property type="project" value="InterPro"/>
</dbReference>
<feature type="compositionally biased region" description="Basic and acidic residues" evidence="12">
    <location>
        <begin position="939"/>
        <end position="957"/>
    </location>
</feature>
<dbReference type="OrthoDB" id="69641at2759"/>
<dbReference type="PROSITE" id="PS50297">
    <property type="entry name" value="ANK_REP_REGION"/>
    <property type="match status" value="1"/>
</dbReference>
<name>A0A8W8L114_MAGGI</name>
<dbReference type="Pfam" id="PF01485">
    <property type="entry name" value="IBR"/>
    <property type="match status" value="1"/>
</dbReference>
<dbReference type="Proteomes" id="UP000005408">
    <property type="component" value="Unassembled WGS sequence"/>
</dbReference>
<dbReference type="EnsemblMetazoa" id="G25916.1">
    <property type="protein sequence ID" value="G25916.1:cds"/>
    <property type="gene ID" value="G25916"/>
</dbReference>
<dbReference type="InterPro" id="IPR002867">
    <property type="entry name" value="IBR_dom"/>
</dbReference>
<dbReference type="PROSITE" id="PS50089">
    <property type="entry name" value="ZF_RING_2"/>
    <property type="match status" value="1"/>
</dbReference>
<keyword evidence="10" id="KW-0040">ANK repeat</keyword>
<dbReference type="InterPro" id="IPR018957">
    <property type="entry name" value="Znf_C3HC4_RING-type"/>
</dbReference>
<dbReference type="PROSITE" id="PS50088">
    <property type="entry name" value="ANK_REPEAT"/>
    <property type="match status" value="1"/>
</dbReference>
<proteinExistence type="inferred from homology"/>
<dbReference type="CDD" id="cd20346">
    <property type="entry name" value="BRcat_RBR_ANKIB1"/>
    <property type="match status" value="1"/>
</dbReference>
<dbReference type="InterPro" id="IPR002110">
    <property type="entry name" value="Ankyrin_rpt"/>
</dbReference>
<dbReference type="Pfam" id="PF00097">
    <property type="entry name" value="zf-C3HC4"/>
    <property type="match status" value="1"/>
</dbReference>
<dbReference type="InterPro" id="IPR031127">
    <property type="entry name" value="E3_UB_ligase_RBR"/>
</dbReference>
<dbReference type="PANTHER" id="PTHR11685">
    <property type="entry name" value="RBR FAMILY RING FINGER AND IBR DOMAIN-CONTAINING"/>
    <property type="match status" value="1"/>
</dbReference>
<sequence>MGSSSSKFRKHLSNGDEVAALHLYNNNSDLRKGLDPNCSYGDHHNHETPLHYAARHAMKSLLRIFLHDHSGNPNKTNGKKETSLICVCMEKPENAQFYPVQRKRLDCLMILLKWRGSETEGGDKEKVDLGSQDENDNTALHYAALSGLKYCVEKLVQSGAPLFTENKERQTPCDCAEQGGHAEIALYLESKMVFSSVGNEDEAEDVTSIVETEEYSGLRAQDLQEAKDQLLVETADMLSVPLFTAEALLRNYEWSREMLLEAWMTDPKHCCEKSGVHPPSSIFCDKPVVQHSLHTDQPRLETQQKCTGICDICMDSFVMLDSHVGMTCDHVFCKDCWKEYLNLKIQEGDAHNITCPAYQCDKLAPVDLIEGIVSRDMARRYLQFDIKAFVDSNPNIKWCPFPGCGRAVKLPDQDDRNKKIPVDTSRAVDCGNGHYYCWDCLGEAHEPSSCDNWTKWFQRIGEIRPEEIRGTEEDTNTAANCLWLVTNSKPCPNCKSPIQKNEGCNHMKCSKCKYDFCWVCLDQWKRHNTSTGGYFKCNRYEAVKVVQEATQKAQSQAEEQNHKMQELNKFVHYYTRFKNHENSYKLEEPLLNTTKNKMMKLAEAATDLASANSETQFVEHAVQQLLKARKVLKCSYVYGYYLDGPGYMKIVFEFMQTELEETTEILSQMVNRLYLRTPKKRIIEQAQLVQRKRHEFILAISKGLVPPETPPGLRKHRRRKYSMDTEDEQLRKAILASIQEVDPAKPWIKDASGRHTNVMAVLDWPNSDDSDTEELYTVTEGRCKKMSCNNPRAKNPRTGETHDYCSRQCMYEDKLENPEHPEPVQEVIMDEQMDLLRALEMSRLQYLHDQGIITGDRGSISIQVPPEEAIAAPPVGADDIVRHRSPKSQRKSPKQKSPGSKGRGKGKGKKTIQAALEELDVELQRVLEISSISPSEFQETIKSDQRSQERGAVKQRSRFDDTGALCVQSVPNRSVEDLDHDDCVNCNFSVESERRSSNEDQTPTTPRSSLWPLPDASGDHLPVFSPSIPTSPRRTNSNSCFGIIKDISVSNLHTGESDKIRDMEEKNLALLASTKVPEDTDPLAHFSGPTGYNSQAHPPIRDQAYSSKGSFGLLAANTPGDEHILLLQSPETPEHVVLGYPGQSYMQNTGLLDYTDVDVHAENTPESDSEHDACHKFLSSLKPPSDGFLDSLTVCDNETKRTKMMPQQDPALPSEKITDSDFSMILESSAQLESEVETWATRCQGQIQSEAVGLSAENAAAVDSSTGEGHVVTEESEAKESIHPPLDQLNSPESKDSVQLLDVDDMDFANGVPPSGNLENEMLESGDESVYV</sequence>
<dbReference type="EC" id="2.3.2.31" evidence="3"/>
<dbReference type="Pfam" id="PF22191">
    <property type="entry name" value="IBR_1"/>
    <property type="match status" value="1"/>
</dbReference>
<evidence type="ECO:0000256" key="11">
    <source>
        <dbReference type="PROSITE-ProRule" id="PRU00175"/>
    </source>
</evidence>
<dbReference type="FunFam" id="1.20.120.1750:FF:000003">
    <property type="entry name" value="RBR-type E3 ubiquitin transferase"/>
    <property type="match status" value="1"/>
</dbReference>
<feature type="compositionally biased region" description="Basic and acidic residues" evidence="12">
    <location>
        <begin position="1271"/>
        <end position="1282"/>
    </location>
</feature>
<feature type="region of interest" description="Disordered" evidence="12">
    <location>
        <begin position="991"/>
        <end position="1013"/>
    </location>
</feature>
<dbReference type="Gene3D" id="3.30.40.10">
    <property type="entry name" value="Zinc/RING finger domain, C3HC4 (zinc finger)"/>
    <property type="match status" value="1"/>
</dbReference>
<dbReference type="Gene3D" id="1.20.120.1750">
    <property type="match status" value="1"/>
</dbReference>
<feature type="compositionally biased region" description="Low complexity" evidence="12">
    <location>
        <begin position="868"/>
        <end position="877"/>
    </location>
</feature>
<comment type="similarity">
    <text evidence="2">Belongs to the RBR family. Ariadne subfamily.</text>
</comment>
<dbReference type="Pfam" id="PF00023">
    <property type="entry name" value="Ank"/>
    <property type="match status" value="1"/>
</dbReference>
<dbReference type="InterPro" id="IPR001841">
    <property type="entry name" value="Znf_RING"/>
</dbReference>
<dbReference type="InterPro" id="IPR013083">
    <property type="entry name" value="Znf_RING/FYVE/PHD"/>
</dbReference>
<feature type="region of interest" description="Disordered" evidence="12">
    <location>
        <begin position="1261"/>
        <end position="1332"/>
    </location>
</feature>
<feature type="region of interest" description="Disordered" evidence="12">
    <location>
        <begin position="868"/>
        <end position="911"/>
    </location>
</feature>
<keyword evidence="5" id="KW-0479">Metal-binding</keyword>
<organism evidence="15 16">
    <name type="scientific">Magallana gigas</name>
    <name type="common">Pacific oyster</name>
    <name type="synonym">Crassostrea gigas</name>
    <dbReference type="NCBI Taxonomy" id="29159"/>
    <lineage>
        <taxon>Eukaryota</taxon>
        <taxon>Metazoa</taxon>
        <taxon>Spiralia</taxon>
        <taxon>Lophotrochozoa</taxon>
        <taxon>Mollusca</taxon>
        <taxon>Bivalvia</taxon>
        <taxon>Autobranchia</taxon>
        <taxon>Pteriomorphia</taxon>
        <taxon>Ostreida</taxon>
        <taxon>Ostreoidea</taxon>
        <taxon>Ostreidae</taxon>
        <taxon>Magallana</taxon>
    </lineage>
</organism>
<evidence type="ECO:0000256" key="7">
    <source>
        <dbReference type="ARBA" id="ARBA00022771"/>
    </source>
</evidence>
<dbReference type="Gene3D" id="1.25.40.20">
    <property type="entry name" value="Ankyrin repeat-containing domain"/>
    <property type="match status" value="1"/>
</dbReference>
<keyword evidence="8" id="KW-0833">Ubl conjugation pathway</keyword>
<evidence type="ECO:0000256" key="1">
    <source>
        <dbReference type="ARBA" id="ARBA00001798"/>
    </source>
</evidence>
<dbReference type="FunFam" id="1.25.40.20:FF:000040">
    <property type="entry name" value="RBR-type E3 ubiquitin transferase"/>
    <property type="match status" value="1"/>
</dbReference>
<feature type="compositionally biased region" description="Basic residues" evidence="12">
    <location>
        <begin position="883"/>
        <end position="894"/>
    </location>
</feature>
<feature type="repeat" description="ANK" evidence="10">
    <location>
        <begin position="135"/>
        <end position="167"/>
    </location>
</feature>
<dbReference type="GO" id="GO:0061630">
    <property type="term" value="F:ubiquitin protein ligase activity"/>
    <property type="evidence" value="ECO:0007669"/>
    <property type="project" value="UniProtKB-EC"/>
</dbReference>
<evidence type="ECO:0000313" key="15">
    <source>
        <dbReference type="EnsemblMetazoa" id="G25916.1:cds"/>
    </source>
</evidence>
<feature type="region of interest" description="Disordered" evidence="12">
    <location>
        <begin position="935"/>
        <end position="957"/>
    </location>
</feature>
<evidence type="ECO:0000256" key="3">
    <source>
        <dbReference type="ARBA" id="ARBA00012251"/>
    </source>
</evidence>
<feature type="domain" description="RING-type" evidence="14">
    <location>
        <begin position="306"/>
        <end position="541"/>
    </location>
</feature>
<evidence type="ECO:0000256" key="8">
    <source>
        <dbReference type="ARBA" id="ARBA00022786"/>
    </source>
</evidence>
<dbReference type="Pfam" id="PF19422">
    <property type="entry name" value="Ariadne"/>
    <property type="match status" value="1"/>
</dbReference>
<keyword evidence="7 11" id="KW-0863">Zinc-finger</keyword>
<feature type="compositionally biased region" description="Acidic residues" evidence="12">
    <location>
        <begin position="1321"/>
        <end position="1332"/>
    </location>
</feature>
<dbReference type="OMA" id="VACCEKS"/>
<keyword evidence="6" id="KW-0677">Repeat</keyword>
<evidence type="ECO:0000256" key="5">
    <source>
        <dbReference type="ARBA" id="ARBA00022723"/>
    </source>
</evidence>
<comment type="catalytic activity">
    <reaction evidence="1">
        <text>[E2 ubiquitin-conjugating enzyme]-S-ubiquitinyl-L-cysteine + [acceptor protein]-L-lysine = [E2 ubiquitin-conjugating enzyme]-L-cysteine + [acceptor protein]-N(6)-ubiquitinyl-L-lysine.</text>
        <dbReference type="EC" id="2.3.2.31"/>
    </reaction>
</comment>
<evidence type="ECO:0000256" key="12">
    <source>
        <dbReference type="SAM" id="MobiDB-lite"/>
    </source>
</evidence>
<keyword evidence="16" id="KW-1185">Reference proteome</keyword>
<evidence type="ECO:0000256" key="10">
    <source>
        <dbReference type="PROSITE-ProRule" id="PRU00023"/>
    </source>
</evidence>
<dbReference type="InterPro" id="IPR044066">
    <property type="entry name" value="TRIAD_supradom"/>
</dbReference>
<evidence type="ECO:0000259" key="14">
    <source>
        <dbReference type="PROSITE" id="PS51873"/>
    </source>
</evidence>
<dbReference type="FunFam" id="3.30.40.10:FF:000019">
    <property type="entry name" value="RBR-type E3 ubiquitin transferase"/>
    <property type="match status" value="1"/>
</dbReference>
<dbReference type="GO" id="GO:0008270">
    <property type="term" value="F:zinc ion binding"/>
    <property type="evidence" value="ECO:0007669"/>
    <property type="project" value="UniProtKB-KW"/>
</dbReference>
<dbReference type="InterPro" id="IPR036770">
    <property type="entry name" value="Ankyrin_rpt-contain_sf"/>
</dbReference>
<dbReference type="PROSITE" id="PS51873">
    <property type="entry name" value="TRIAD"/>
    <property type="match status" value="1"/>
</dbReference>
<dbReference type="SMART" id="SM00647">
    <property type="entry name" value="IBR"/>
    <property type="match status" value="2"/>
</dbReference>
<accession>A0A8W8L114</accession>
<dbReference type="Pfam" id="PF12796">
    <property type="entry name" value="Ank_2"/>
    <property type="match status" value="1"/>
</dbReference>
<keyword evidence="9" id="KW-0862">Zinc</keyword>
<dbReference type="SUPFAM" id="SSF48403">
    <property type="entry name" value="Ankyrin repeat"/>
    <property type="match status" value="1"/>
</dbReference>
<feature type="domain" description="RING-type" evidence="13">
    <location>
        <begin position="310"/>
        <end position="359"/>
    </location>
</feature>
<dbReference type="CDD" id="cd20361">
    <property type="entry name" value="Rcat_RBR_ANKIB1"/>
    <property type="match status" value="1"/>
</dbReference>
<feature type="compositionally biased region" description="Polar residues" evidence="12">
    <location>
        <begin position="999"/>
        <end position="1008"/>
    </location>
</feature>
<evidence type="ECO:0000256" key="9">
    <source>
        <dbReference type="ARBA" id="ARBA00022833"/>
    </source>
</evidence>
<dbReference type="SUPFAM" id="SSF57850">
    <property type="entry name" value="RING/U-box"/>
    <property type="match status" value="3"/>
</dbReference>
<evidence type="ECO:0000313" key="16">
    <source>
        <dbReference type="Proteomes" id="UP000005408"/>
    </source>
</evidence>
<keyword evidence="4" id="KW-0808">Transferase</keyword>
<protein>
    <recommendedName>
        <fullName evidence="3">RBR-type E3 ubiquitin transferase</fullName>
        <ecNumber evidence="3">2.3.2.31</ecNumber>
    </recommendedName>
</protein>
<reference evidence="15" key="1">
    <citation type="submission" date="2022-08" db="UniProtKB">
        <authorList>
            <consortium name="EnsemblMetazoa"/>
        </authorList>
    </citation>
    <scope>IDENTIFICATION</scope>
    <source>
        <strain evidence="15">05x7-T-G4-1.051#20</strain>
    </source>
</reference>
<dbReference type="InterPro" id="IPR045840">
    <property type="entry name" value="Ariadne"/>
</dbReference>
<dbReference type="SMART" id="SM00248">
    <property type="entry name" value="ANK"/>
    <property type="match status" value="2"/>
</dbReference>